<evidence type="ECO:0000313" key="2">
    <source>
        <dbReference type="Proteomes" id="UP001172687"/>
    </source>
</evidence>
<accession>A0ABT8H6H8</accession>
<protein>
    <submittedName>
        <fullName evidence="1">Uncharacterized protein</fullName>
    </submittedName>
</protein>
<organism evidence="1 2">
    <name type="scientific">Mycolicibacterium austroafricanum</name>
    <name type="common">Mycobacterium austroafricanum</name>
    <dbReference type="NCBI Taxonomy" id="39687"/>
    <lineage>
        <taxon>Bacteria</taxon>
        <taxon>Bacillati</taxon>
        <taxon>Actinomycetota</taxon>
        <taxon>Actinomycetes</taxon>
        <taxon>Mycobacteriales</taxon>
        <taxon>Mycobacteriaceae</taxon>
        <taxon>Mycolicibacterium</taxon>
    </lineage>
</organism>
<proteinExistence type="predicted"/>
<name>A0ABT8H6H8_MYCAO</name>
<evidence type="ECO:0000313" key="1">
    <source>
        <dbReference type="EMBL" id="MDN4516372.1"/>
    </source>
</evidence>
<sequence length="45" mass="5438">MVGRFRWFLLRERARRRPRPRRVDRLLPGVAVWHRFLLAAVVGVV</sequence>
<dbReference type="RefSeq" id="WP_301161178.1">
    <property type="nucleotide sequence ID" value="NZ_JAUHTC010000005.1"/>
</dbReference>
<keyword evidence="2" id="KW-1185">Reference proteome</keyword>
<dbReference type="Proteomes" id="UP001172687">
    <property type="component" value="Unassembled WGS sequence"/>
</dbReference>
<reference evidence="1" key="1">
    <citation type="submission" date="2023-07" db="EMBL/GenBank/DDBJ databases">
        <title>Degradation of tert-butanol by M. austroafricanum TBA100.</title>
        <authorList>
            <person name="Helbich S."/>
            <person name="Vainshtein Y."/>
        </authorList>
    </citation>
    <scope>NUCLEOTIDE SEQUENCE</scope>
    <source>
        <strain evidence="1">TBA100</strain>
    </source>
</reference>
<dbReference type="EMBL" id="JAUHTC010000005">
    <property type="protein sequence ID" value="MDN4516372.1"/>
    <property type="molecule type" value="Genomic_DNA"/>
</dbReference>
<comment type="caution">
    <text evidence="1">The sequence shown here is derived from an EMBL/GenBank/DDBJ whole genome shotgun (WGS) entry which is preliminary data.</text>
</comment>
<gene>
    <name evidence="1" type="ORF">QYF68_00830</name>
</gene>